<dbReference type="PANTHER" id="PTHR31304:SF58">
    <property type="entry name" value="LOB DOMAIN-CONTAINING PROTEIN 38"/>
    <property type="match status" value="1"/>
</dbReference>
<name>K4AEN9_SETIT</name>
<evidence type="ECO:0000256" key="1">
    <source>
        <dbReference type="ARBA" id="ARBA00005474"/>
    </source>
</evidence>
<dbReference type="EMBL" id="AGNK02005922">
    <property type="status" value="NOT_ANNOTATED_CDS"/>
    <property type="molecule type" value="Genomic_DNA"/>
</dbReference>
<protein>
    <recommendedName>
        <fullName evidence="3">LOB domain-containing protein</fullName>
    </recommendedName>
</protein>
<feature type="compositionally biased region" description="Basic and acidic residues" evidence="2">
    <location>
        <begin position="136"/>
        <end position="146"/>
    </location>
</feature>
<dbReference type="Gramene" id="KQK90319">
    <property type="protein sequence ID" value="KQK90319"/>
    <property type="gene ID" value="SETIT_037346mg"/>
</dbReference>
<evidence type="ECO:0000313" key="4">
    <source>
        <dbReference type="EnsemblPlants" id="KQK90319"/>
    </source>
</evidence>
<dbReference type="PANTHER" id="PTHR31304">
    <property type="entry name" value="LOB DOMAIN-CONTAINING PROTEIN 38"/>
    <property type="match status" value="1"/>
</dbReference>
<dbReference type="PROSITE" id="PS50891">
    <property type="entry name" value="LOB"/>
    <property type="match status" value="1"/>
</dbReference>
<dbReference type="AlphaFoldDB" id="K4AEN9"/>
<evidence type="ECO:0000313" key="5">
    <source>
        <dbReference type="Proteomes" id="UP000004995"/>
    </source>
</evidence>
<evidence type="ECO:0000259" key="3">
    <source>
        <dbReference type="PROSITE" id="PS50891"/>
    </source>
</evidence>
<proteinExistence type="inferred from homology"/>
<dbReference type="InParanoid" id="K4AEN9"/>
<dbReference type="HOGENOM" id="CLU_074685_0_0_1"/>
<dbReference type="Pfam" id="PF03195">
    <property type="entry name" value="LOB"/>
    <property type="match status" value="1"/>
</dbReference>
<dbReference type="Proteomes" id="UP000004995">
    <property type="component" value="Unassembled WGS sequence"/>
</dbReference>
<dbReference type="STRING" id="4555.K4AEN9"/>
<dbReference type="InterPro" id="IPR004883">
    <property type="entry name" value="LOB"/>
</dbReference>
<dbReference type="EnsemblPlants" id="KQK90319">
    <property type="protein sequence ID" value="KQK90319"/>
    <property type="gene ID" value="SETIT_037346mg"/>
</dbReference>
<dbReference type="eggNOG" id="ENOG502QU8T">
    <property type="taxonomic scope" value="Eukaryota"/>
</dbReference>
<dbReference type="GO" id="GO:0010468">
    <property type="term" value="P:regulation of gene expression"/>
    <property type="evidence" value="ECO:0000318"/>
    <property type="project" value="GO_Central"/>
</dbReference>
<organism evidence="4 5">
    <name type="scientific">Setaria italica</name>
    <name type="common">Foxtail millet</name>
    <name type="synonym">Panicum italicum</name>
    <dbReference type="NCBI Taxonomy" id="4555"/>
    <lineage>
        <taxon>Eukaryota</taxon>
        <taxon>Viridiplantae</taxon>
        <taxon>Streptophyta</taxon>
        <taxon>Embryophyta</taxon>
        <taxon>Tracheophyta</taxon>
        <taxon>Spermatophyta</taxon>
        <taxon>Magnoliopsida</taxon>
        <taxon>Liliopsida</taxon>
        <taxon>Poales</taxon>
        <taxon>Poaceae</taxon>
        <taxon>PACMAD clade</taxon>
        <taxon>Panicoideae</taxon>
        <taxon>Panicodae</taxon>
        <taxon>Paniceae</taxon>
        <taxon>Cenchrinae</taxon>
        <taxon>Setaria</taxon>
    </lineage>
</organism>
<accession>K4AEN9</accession>
<sequence>MSCNGCRVLRKGCSEGCVLRPCLQWIDAADAQGHATVFVAKFFGRAGLLSFISAVPDAQRPVAAVRGGGAYHQPGPRRGGAAGDGELAPLPGRRRHRAAWRRHRPAAGARQGHRRERRPLRPGLRSQARRRMVHLLHGEAGAEGRQRRAARRGGALRPRAVPEPRVPAGAGGAEGPAPAAGHAVHELGRVRDHHHDRRRQGAGAAQPFSLSLTRPQLILIHACARAWVP</sequence>
<evidence type="ECO:0000256" key="2">
    <source>
        <dbReference type="SAM" id="MobiDB-lite"/>
    </source>
</evidence>
<feature type="region of interest" description="Disordered" evidence="2">
    <location>
        <begin position="67"/>
        <end position="181"/>
    </location>
</feature>
<gene>
    <name evidence="4" type="primary">LOC101759870</name>
</gene>
<comment type="similarity">
    <text evidence="1">Belongs to the LOB domain-containing protein family.</text>
</comment>
<feature type="compositionally biased region" description="Basic residues" evidence="2">
    <location>
        <begin position="92"/>
        <end position="120"/>
    </location>
</feature>
<reference evidence="5" key="1">
    <citation type="journal article" date="2012" name="Nat. Biotechnol.">
        <title>Reference genome sequence of the model plant Setaria.</title>
        <authorList>
            <person name="Bennetzen J.L."/>
            <person name="Schmutz J."/>
            <person name="Wang H."/>
            <person name="Percifield R."/>
            <person name="Hawkins J."/>
            <person name="Pontaroli A.C."/>
            <person name="Estep M."/>
            <person name="Feng L."/>
            <person name="Vaughn J.N."/>
            <person name="Grimwood J."/>
            <person name="Jenkins J."/>
            <person name="Barry K."/>
            <person name="Lindquist E."/>
            <person name="Hellsten U."/>
            <person name="Deshpande S."/>
            <person name="Wang X."/>
            <person name="Wu X."/>
            <person name="Mitros T."/>
            <person name="Triplett J."/>
            <person name="Yang X."/>
            <person name="Ye C.Y."/>
            <person name="Mauro-Herrera M."/>
            <person name="Wang L."/>
            <person name="Li P."/>
            <person name="Sharma M."/>
            <person name="Sharma R."/>
            <person name="Ronald P.C."/>
            <person name="Panaud O."/>
            <person name="Kellogg E.A."/>
            <person name="Brutnell T.P."/>
            <person name="Doust A.N."/>
            <person name="Tuskan G.A."/>
            <person name="Rokhsar D."/>
            <person name="Devos K.M."/>
        </authorList>
    </citation>
    <scope>NUCLEOTIDE SEQUENCE [LARGE SCALE GENOMIC DNA]</scope>
    <source>
        <strain evidence="5">cv. Yugu1</strain>
    </source>
</reference>
<feature type="domain" description="LOB" evidence="3">
    <location>
        <begin position="1"/>
        <end position="105"/>
    </location>
</feature>
<keyword evidence="5" id="KW-1185">Reference proteome</keyword>
<reference evidence="4" key="2">
    <citation type="submission" date="2018-08" db="UniProtKB">
        <authorList>
            <consortium name="EnsemblPlants"/>
        </authorList>
    </citation>
    <scope>IDENTIFICATION</scope>
    <source>
        <strain evidence="4">Yugu1</strain>
    </source>
</reference>